<accession>A0ABN2GL41</accession>
<evidence type="ECO:0000256" key="6">
    <source>
        <dbReference type="SAM" id="SignalP"/>
    </source>
</evidence>
<feature type="chain" id="PRO_5046373845" description="Gram-positive cocci surface proteins LPxTG domain-containing protein" evidence="6">
    <location>
        <begin position="36"/>
        <end position="403"/>
    </location>
</feature>
<evidence type="ECO:0000256" key="4">
    <source>
        <dbReference type="ARBA" id="ARBA00023088"/>
    </source>
</evidence>
<keyword evidence="1" id="KW-0134">Cell wall</keyword>
<evidence type="ECO:0000256" key="2">
    <source>
        <dbReference type="ARBA" id="ARBA00022525"/>
    </source>
</evidence>
<feature type="domain" description="Gram-positive cocci surface proteins LPxTG" evidence="7">
    <location>
        <begin position="362"/>
        <end position="396"/>
    </location>
</feature>
<reference evidence="8 9" key="1">
    <citation type="journal article" date="2019" name="Int. J. Syst. Evol. Microbiol.">
        <title>The Global Catalogue of Microorganisms (GCM) 10K type strain sequencing project: providing services to taxonomists for standard genome sequencing and annotation.</title>
        <authorList>
            <consortium name="The Broad Institute Genomics Platform"/>
            <consortium name="The Broad Institute Genome Sequencing Center for Infectious Disease"/>
            <person name="Wu L."/>
            <person name="Ma J."/>
        </authorList>
    </citation>
    <scope>NUCLEOTIDE SEQUENCE [LARGE SCALE GENOMIC DNA]</scope>
    <source>
        <strain evidence="8 9">JCM 16001</strain>
    </source>
</reference>
<dbReference type="PROSITE" id="PS51318">
    <property type="entry name" value="TAT"/>
    <property type="match status" value="1"/>
</dbReference>
<evidence type="ECO:0000256" key="1">
    <source>
        <dbReference type="ARBA" id="ARBA00022512"/>
    </source>
</evidence>
<keyword evidence="3 6" id="KW-0732">Signal</keyword>
<proteinExistence type="predicted"/>
<keyword evidence="9" id="KW-1185">Reference proteome</keyword>
<feature type="transmembrane region" description="Helical" evidence="5">
    <location>
        <begin position="371"/>
        <end position="391"/>
    </location>
</feature>
<keyword evidence="4" id="KW-0572">Peptidoglycan-anchor</keyword>
<keyword evidence="5" id="KW-0812">Transmembrane</keyword>
<keyword evidence="5" id="KW-0472">Membrane</keyword>
<gene>
    <name evidence="8" type="ORF">GCM10009830_19210</name>
</gene>
<name>A0ABN2GL41_9ACTN</name>
<evidence type="ECO:0000313" key="9">
    <source>
        <dbReference type="Proteomes" id="UP001499851"/>
    </source>
</evidence>
<dbReference type="Proteomes" id="UP001499851">
    <property type="component" value="Unassembled WGS sequence"/>
</dbReference>
<protein>
    <recommendedName>
        <fullName evidence="7">Gram-positive cocci surface proteins LPxTG domain-containing protein</fullName>
    </recommendedName>
</protein>
<dbReference type="EMBL" id="BAAAQF010000005">
    <property type="protein sequence ID" value="GAA1673101.1"/>
    <property type="molecule type" value="Genomic_DNA"/>
</dbReference>
<dbReference type="Pfam" id="PF00746">
    <property type="entry name" value="Gram_pos_anchor"/>
    <property type="match status" value="1"/>
</dbReference>
<keyword evidence="5" id="KW-1133">Transmembrane helix</keyword>
<evidence type="ECO:0000256" key="3">
    <source>
        <dbReference type="ARBA" id="ARBA00022729"/>
    </source>
</evidence>
<evidence type="ECO:0000313" key="8">
    <source>
        <dbReference type="EMBL" id="GAA1673101.1"/>
    </source>
</evidence>
<sequence length="403" mass="41429">MRTPFHRIRRASAALAAVIAAAAAGVGAFAPPAAAQDAFADFTTENLSFSDVEPGAVVEFAPRTLQNSAYPDDIVALAVTFAAPAGVGAGIDGATVLAPWDNCGPDLSIPTGAYHCVFTEFENLPGTVFEFSEPVGYEVDAGAPGPLAVCGCGYTVWGMTEEVMERDFGEPWWDPGSANLLSLVPAADQDAPEPDDVPSQGDLVIETAARMFDLAIEGAVLSGDQAEVTVPVENLGPADAINRGNGEIDPPYQVRGRLPDGAALVAVGVPDGGPWSCADEAELAGLHEAAGDGTSLDRFDFVCYFWRLDATESFDVALTVDLADATGGSGAVEVAALYRGVDGVNLDADTANDTAELTVDRPALPDTGTSVVVFVAAAAGAVALGVVLFLASRRRKAPAEDSP</sequence>
<organism evidence="8 9">
    <name type="scientific">Glycomyces endophyticus</name>
    <dbReference type="NCBI Taxonomy" id="480996"/>
    <lineage>
        <taxon>Bacteria</taxon>
        <taxon>Bacillati</taxon>
        <taxon>Actinomycetota</taxon>
        <taxon>Actinomycetes</taxon>
        <taxon>Glycomycetales</taxon>
        <taxon>Glycomycetaceae</taxon>
        <taxon>Glycomyces</taxon>
    </lineage>
</organism>
<dbReference type="InterPro" id="IPR019931">
    <property type="entry name" value="LPXTG_anchor"/>
</dbReference>
<keyword evidence="2" id="KW-0964">Secreted</keyword>
<evidence type="ECO:0000259" key="7">
    <source>
        <dbReference type="Pfam" id="PF00746"/>
    </source>
</evidence>
<dbReference type="RefSeq" id="WP_344485036.1">
    <property type="nucleotide sequence ID" value="NZ_BAAAQF010000005.1"/>
</dbReference>
<dbReference type="InterPro" id="IPR006311">
    <property type="entry name" value="TAT_signal"/>
</dbReference>
<comment type="caution">
    <text evidence="8">The sequence shown here is derived from an EMBL/GenBank/DDBJ whole genome shotgun (WGS) entry which is preliminary data.</text>
</comment>
<dbReference type="NCBIfam" id="TIGR01167">
    <property type="entry name" value="LPXTG_anchor"/>
    <property type="match status" value="1"/>
</dbReference>
<evidence type="ECO:0000256" key="5">
    <source>
        <dbReference type="SAM" id="Phobius"/>
    </source>
</evidence>
<feature type="signal peptide" evidence="6">
    <location>
        <begin position="1"/>
        <end position="35"/>
    </location>
</feature>